<organism evidence="1 2">
    <name type="scientific">Anopheles atroparvus</name>
    <name type="common">European mosquito</name>
    <dbReference type="NCBI Taxonomy" id="41427"/>
    <lineage>
        <taxon>Eukaryota</taxon>
        <taxon>Metazoa</taxon>
        <taxon>Ecdysozoa</taxon>
        <taxon>Arthropoda</taxon>
        <taxon>Hexapoda</taxon>
        <taxon>Insecta</taxon>
        <taxon>Pterygota</taxon>
        <taxon>Neoptera</taxon>
        <taxon>Endopterygota</taxon>
        <taxon>Diptera</taxon>
        <taxon>Nematocera</taxon>
        <taxon>Culicoidea</taxon>
        <taxon>Culicidae</taxon>
        <taxon>Anophelinae</taxon>
        <taxon>Anopheles</taxon>
    </lineage>
</organism>
<sequence length="36" mass="4041">NYHLKQSSVFYTVPRVTKKIWCDTLIGGTAVVLQCA</sequence>
<protein>
    <submittedName>
        <fullName evidence="1">Uncharacterized protein</fullName>
    </submittedName>
</protein>
<keyword evidence="2" id="KW-1185">Reference proteome</keyword>
<accession>A0AAG5D983</accession>
<reference evidence="1" key="1">
    <citation type="submission" date="2024-04" db="UniProtKB">
        <authorList>
            <consortium name="EnsemblMetazoa"/>
        </authorList>
    </citation>
    <scope>IDENTIFICATION</scope>
    <source>
        <strain evidence="1">EBRO</strain>
    </source>
</reference>
<dbReference type="Proteomes" id="UP000075880">
    <property type="component" value="Unassembled WGS sequence"/>
</dbReference>
<evidence type="ECO:0000313" key="2">
    <source>
        <dbReference type="Proteomes" id="UP000075880"/>
    </source>
</evidence>
<dbReference type="EnsemblMetazoa" id="ENSAATROPT008277">
    <property type="protein sequence ID" value="ENSAATROPP007439"/>
    <property type="gene ID" value="ENSAATROPG006737"/>
</dbReference>
<name>A0AAG5D983_ANOAO</name>
<evidence type="ECO:0000313" key="1">
    <source>
        <dbReference type="EnsemblMetazoa" id="ENSAATROPP007439"/>
    </source>
</evidence>
<dbReference type="AlphaFoldDB" id="A0AAG5D983"/>
<proteinExistence type="predicted"/>